<dbReference type="GO" id="GO:0035091">
    <property type="term" value="F:phosphatidylinositol binding"/>
    <property type="evidence" value="ECO:0007669"/>
    <property type="project" value="InterPro"/>
</dbReference>
<dbReference type="InterPro" id="IPR001683">
    <property type="entry name" value="PX_dom"/>
</dbReference>
<dbReference type="PROSITE" id="PS51207">
    <property type="entry name" value="PXA"/>
    <property type="match status" value="1"/>
</dbReference>
<dbReference type="Pfam" id="PF00787">
    <property type="entry name" value="PX"/>
    <property type="match status" value="1"/>
</dbReference>
<protein>
    <recommendedName>
        <fullName evidence="10">PX domain-containing protein</fullName>
    </recommendedName>
</protein>
<dbReference type="SUPFAM" id="SSF49562">
    <property type="entry name" value="C2 domain (Calcium/lipid-binding domain, CaLB)"/>
    <property type="match status" value="1"/>
</dbReference>
<dbReference type="Pfam" id="PF00168">
    <property type="entry name" value="C2"/>
    <property type="match status" value="1"/>
</dbReference>
<dbReference type="Gene3D" id="2.60.40.150">
    <property type="entry name" value="C2 domain"/>
    <property type="match status" value="1"/>
</dbReference>
<dbReference type="Gene3D" id="1.10.167.10">
    <property type="entry name" value="Regulator of G-protein Signalling 4, domain 2"/>
    <property type="match status" value="1"/>
</dbReference>
<keyword evidence="9" id="KW-1185">Reference proteome</keyword>
<feature type="domain" description="RGS" evidence="5">
    <location>
        <begin position="470"/>
        <end position="591"/>
    </location>
</feature>
<evidence type="ECO:0000259" key="5">
    <source>
        <dbReference type="PROSITE" id="PS50132"/>
    </source>
</evidence>
<evidence type="ECO:0000259" key="4">
    <source>
        <dbReference type="PROSITE" id="PS50004"/>
    </source>
</evidence>
<sequence>MSDIHPDSCLHAYSSAPQEQQPTSLYVDSSYLPRPHVSPTYRLKILKPGKGLYRRIILSHEGGIWNRQEQIMRMENICFVFGYLYAIPSNAILSSPLLSKFDIFCSNSAEVEEKLVPPSQLAISPQIDSSLKRLFDYIVRDFVHYWFDPLNISGNMEFESNVRNSLSTAASNFSSYARRDNVDLSLLLIYAIANTTIVHVREYRFFEASALSLDKYLVENPQSPFNQLYRRDMQVNRLRKLSRALLTNLLPKDDASSPCLMALLTEILTTSTIEPALEAFSDPDRINQLIISILKTEKRNATASNSNKQRKEYERLKACGNEVLRIKGLYCSIAFGKAKLRSKFVKPESSPLWVETFHFAWKEPSEKEPSGITLDLCGRVMFPKEAFNGCTNLDAIIGRVNVPHNELSSKMHTRTWFPLQSTSAKGGSCGEILLEIQIIDVNELADIDGIPSSATADEVDEKLIQENPLRLDDVLRKNKGFLEFMQFMDDIQAPPFLQFWMNAESFSQTSQKIGPEFIRQDAEMLFKLHLSDESKRKVPIDPTIRGKVWEEINGEHVTSECFVEAQTYVFEVMEWPFFREFRNSDLFRKYCLDQHLSECEQDSQDSALESNGDFLSSGNGVELSNQTPNLSDGESFISTENNDLGNADLTGTAEVQFPVGRPLRRSNSVATFPTLSNDRICDANTDATLNAHLSNQETSKRSRSMSDITTTQSARIHFRRPAIDHNPLTKIEEDSSSQETTEDGGGMKFLTAAITSLREQLVVTEDLIEQTSNKESGKLKSLHHNRDELQRQVNQLVEMARDFAEEEDKHIGVGLIDLKGIVAKVSDASRPASLGPNLVKSLASGKSLVYVIELERTKSSGGWMITRSFADFHHLHTTLREQFPKVDKIKFPSRQRFTSKANNYRLCVELERYLSLLLSDMLLCESKPLQNFLQPDSVIATQSARDRGDGMIEAFRSAANMVKIPFVDPPKAESIRSKPEVQSSTSRRSSSLEPRSSSLELSSSSDELGLARPEPSYNKSGSMSSRLSSLTDESKANNHSDTDHSEVKATKAATSDIDTSKADLHPPRKDTVSNHDSGIAESPRSTSNKDVPSFSSDKPVNSGDETLGTRTPHSQNPSNPKPITEKIALKDLSVEEVDVLIETFFALVEEIFDMADRKQWLRRKALNVLKQILRQSYGKTINRTFLDYLDKSTSQENIVQAIDNVTDTLWPDGTWPQEWPKSRTEDEKQSTKIEAKVRFVNNMPDSILRMVGEYNAVIGATRLFNMLQYKDLTKGLLIKILEAWVRLVFNTSK</sequence>
<comment type="caution">
    <text evidence="8">The sequence shown here is derived from an EMBL/GenBank/DDBJ whole genome shotgun (WGS) entry which is preliminary data.</text>
</comment>
<evidence type="ECO:0000256" key="3">
    <source>
        <dbReference type="SAM" id="MobiDB-lite"/>
    </source>
</evidence>
<evidence type="ECO:0000259" key="7">
    <source>
        <dbReference type="PROSITE" id="PS51207"/>
    </source>
</evidence>
<dbReference type="OrthoDB" id="120967at2759"/>
<dbReference type="Proteomes" id="UP000193498">
    <property type="component" value="Unassembled WGS sequence"/>
</dbReference>
<feature type="region of interest" description="Disordered" evidence="3">
    <location>
        <begin position="720"/>
        <end position="745"/>
    </location>
</feature>
<dbReference type="InterPro" id="IPR036871">
    <property type="entry name" value="PX_dom_sf"/>
</dbReference>
<name>A0A1Y1YEG8_9FUNG</name>
<feature type="compositionally biased region" description="Basic and acidic residues" evidence="3">
    <location>
        <begin position="970"/>
        <end position="979"/>
    </location>
</feature>
<feature type="domain" description="PXA" evidence="7">
    <location>
        <begin position="124"/>
        <end position="298"/>
    </location>
</feature>
<reference evidence="8 9" key="1">
    <citation type="submission" date="2016-07" db="EMBL/GenBank/DDBJ databases">
        <title>Pervasive Adenine N6-methylation of Active Genes in Fungi.</title>
        <authorList>
            <consortium name="DOE Joint Genome Institute"/>
            <person name="Mondo S.J."/>
            <person name="Dannebaum R.O."/>
            <person name="Kuo R.C."/>
            <person name="Labutti K."/>
            <person name="Haridas S."/>
            <person name="Kuo A."/>
            <person name="Salamov A."/>
            <person name="Ahrendt S.R."/>
            <person name="Lipzen A."/>
            <person name="Sullivan W."/>
            <person name="Andreopoulos W.B."/>
            <person name="Clum A."/>
            <person name="Lindquist E."/>
            <person name="Daum C."/>
            <person name="Ramamoorthy G.K."/>
            <person name="Gryganskyi A."/>
            <person name="Culley D."/>
            <person name="Magnuson J.K."/>
            <person name="James T.Y."/>
            <person name="O'Malley M.A."/>
            <person name="Stajich J.E."/>
            <person name="Spatafora J.W."/>
            <person name="Visel A."/>
            <person name="Grigoriev I.V."/>
        </authorList>
    </citation>
    <scope>NUCLEOTIDE SEQUENCE [LARGE SCALE GENOMIC DNA]</scope>
    <source>
        <strain evidence="8 9">CBS 931.73</strain>
    </source>
</reference>
<dbReference type="STRING" id="1314790.A0A1Y1YEG8"/>
<dbReference type="CDD" id="cd00030">
    <property type="entry name" value="C2"/>
    <property type="match status" value="1"/>
</dbReference>
<dbReference type="Gene3D" id="3.30.1520.10">
    <property type="entry name" value="Phox-like domain"/>
    <property type="match status" value="1"/>
</dbReference>
<dbReference type="InterPro" id="IPR036305">
    <property type="entry name" value="RGS_sf"/>
</dbReference>
<proteinExistence type="inferred from homology"/>
<dbReference type="SUPFAM" id="SSF64268">
    <property type="entry name" value="PX domain"/>
    <property type="match status" value="1"/>
</dbReference>
<evidence type="ECO:0008006" key="10">
    <source>
        <dbReference type="Google" id="ProtNLM"/>
    </source>
</evidence>
<dbReference type="SMART" id="SM00315">
    <property type="entry name" value="RGS"/>
    <property type="match status" value="1"/>
</dbReference>
<organism evidence="8 9">
    <name type="scientific">Basidiobolus meristosporus CBS 931.73</name>
    <dbReference type="NCBI Taxonomy" id="1314790"/>
    <lineage>
        <taxon>Eukaryota</taxon>
        <taxon>Fungi</taxon>
        <taxon>Fungi incertae sedis</taxon>
        <taxon>Zoopagomycota</taxon>
        <taxon>Entomophthoromycotina</taxon>
        <taxon>Basidiobolomycetes</taxon>
        <taxon>Basidiobolales</taxon>
        <taxon>Basidiobolaceae</taxon>
        <taxon>Basidiobolus</taxon>
    </lineage>
</organism>
<dbReference type="PANTHER" id="PTHR22775:SF3">
    <property type="entry name" value="SORTING NEXIN-13"/>
    <property type="match status" value="1"/>
</dbReference>
<dbReference type="EMBL" id="MCFE01000155">
    <property type="protein sequence ID" value="ORX96402.1"/>
    <property type="molecule type" value="Genomic_DNA"/>
</dbReference>
<evidence type="ECO:0000313" key="9">
    <source>
        <dbReference type="Proteomes" id="UP000193498"/>
    </source>
</evidence>
<feature type="compositionally biased region" description="Basic and acidic residues" evidence="3">
    <location>
        <begin position="1032"/>
        <end position="1049"/>
    </location>
</feature>
<dbReference type="InterPro" id="IPR000008">
    <property type="entry name" value="C2_dom"/>
</dbReference>
<feature type="region of interest" description="Disordered" evidence="3">
    <location>
        <begin position="607"/>
        <end position="637"/>
    </location>
</feature>
<feature type="domain" description="PX" evidence="6">
    <location>
        <begin position="828"/>
        <end position="940"/>
    </location>
</feature>
<dbReference type="InterPro" id="IPR035892">
    <property type="entry name" value="C2_domain_sf"/>
</dbReference>
<dbReference type="CDD" id="cd07440">
    <property type="entry name" value="RGS"/>
    <property type="match status" value="1"/>
</dbReference>
<gene>
    <name evidence="8" type="ORF">K493DRAFT_300925</name>
</gene>
<dbReference type="PANTHER" id="PTHR22775">
    <property type="entry name" value="SORTING NEXIN"/>
    <property type="match status" value="1"/>
</dbReference>
<feature type="compositionally biased region" description="Low complexity" evidence="3">
    <location>
        <begin position="1020"/>
        <end position="1031"/>
    </location>
</feature>
<dbReference type="SUPFAM" id="SSF48097">
    <property type="entry name" value="Regulator of G-protein signaling, RGS"/>
    <property type="match status" value="1"/>
</dbReference>
<dbReference type="SMART" id="SM00312">
    <property type="entry name" value="PX"/>
    <property type="match status" value="1"/>
</dbReference>
<evidence type="ECO:0000313" key="8">
    <source>
        <dbReference type="EMBL" id="ORX96402.1"/>
    </source>
</evidence>
<feature type="coiled-coil region" evidence="2">
    <location>
        <begin position="754"/>
        <end position="809"/>
    </location>
</feature>
<dbReference type="SMART" id="SM00313">
    <property type="entry name" value="PXA"/>
    <property type="match status" value="1"/>
</dbReference>
<evidence type="ECO:0000259" key="6">
    <source>
        <dbReference type="PROSITE" id="PS50195"/>
    </source>
</evidence>
<dbReference type="PROSITE" id="PS50132">
    <property type="entry name" value="RGS"/>
    <property type="match status" value="1"/>
</dbReference>
<evidence type="ECO:0000256" key="2">
    <source>
        <dbReference type="SAM" id="Coils"/>
    </source>
</evidence>
<accession>A0A1Y1YEG8</accession>
<evidence type="ECO:0000256" key="1">
    <source>
        <dbReference type="ARBA" id="ARBA00010883"/>
    </source>
</evidence>
<feature type="domain" description="C2" evidence="4">
    <location>
        <begin position="269"/>
        <end position="417"/>
    </location>
</feature>
<feature type="compositionally biased region" description="Basic and acidic residues" evidence="3">
    <location>
        <begin position="1058"/>
        <end position="1073"/>
    </location>
</feature>
<comment type="similarity">
    <text evidence="1">Belongs to the sorting nexin family.</text>
</comment>
<dbReference type="Pfam" id="PF02194">
    <property type="entry name" value="PXA"/>
    <property type="match status" value="1"/>
</dbReference>
<dbReference type="InterPro" id="IPR016137">
    <property type="entry name" value="RGS"/>
</dbReference>
<dbReference type="InParanoid" id="A0A1Y1YEG8"/>
<keyword evidence="2" id="KW-0175">Coiled coil</keyword>
<feature type="compositionally biased region" description="Low complexity" evidence="3">
    <location>
        <begin position="983"/>
        <end position="1008"/>
    </location>
</feature>
<dbReference type="PROSITE" id="PS50004">
    <property type="entry name" value="C2"/>
    <property type="match status" value="1"/>
</dbReference>
<feature type="region of interest" description="Disordered" evidence="3">
    <location>
        <begin position="970"/>
        <end position="1123"/>
    </location>
</feature>
<feature type="compositionally biased region" description="Polar residues" evidence="3">
    <location>
        <begin position="1083"/>
        <end position="1099"/>
    </location>
</feature>
<dbReference type="Pfam" id="PF00615">
    <property type="entry name" value="RGS"/>
    <property type="match status" value="1"/>
</dbReference>
<dbReference type="PROSITE" id="PS50195">
    <property type="entry name" value="PX"/>
    <property type="match status" value="1"/>
</dbReference>
<dbReference type="InterPro" id="IPR003114">
    <property type="entry name" value="Phox_assoc"/>
</dbReference>
<feature type="compositionally biased region" description="Polar residues" evidence="3">
    <location>
        <begin position="1108"/>
        <end position="1118"/>
    </location>
</feature>
<dbReference type="InterPro" id="IPR013937">
    <property type="entry name" value="Sorting_nexin_C"/>
</dbReference>
<dbReference type="InterPro" id="IPR044926">
    <property type="entry name" value="RGS_subdomain_2"/>
</dbReference>
<dbReference type="Pfam" id="PF08628">
    <property type="entry name" value="Nexin_C"/>
    <property type="match status" value="1"/>
</dbReference>